<comment type="cofactor">
    <cofactor evidence="1">
        <name>Mg(2+)</name>
        <dbReference type="ChEBI" id="CHEBI:18420"/>
    </cofactor>
</comment>
<name>A0A177P1T3_9GAMM</name>
<dbReference type="Gene3D" id="3.20.20.450">
    <property type="entry name" value="EAL domain"/>
    <property type="match status" value="1"/>
</dbReference>
<evidence type="ECO:0000256" key="2">
    <source>
        <dbReference type="SAM" id="SignalP"/>
    </source>
</evidence>
<keyword evidence="2" id="KW-0732">Signal</keyword>
<dbReference type="Gene3D" id="3.40.190.10">
    <property type="entry name" value="Periplasmic binding protein-like II"/>
    <property type="match status" value="4"/>
</dbReference>
<dbReference type="PROSITE" id="PS50112">
    <property type="entry name" value="PAS"/>
    <property type="match status" value="1"/>
</dbReference>
<dbReference type="InterPro" id="IPR001610">
    <property type="entry name" value="PAC"/>
</dbReference>
<feature type="chain" id="PRO_5008069834" evidence="2">
    <location>
        <begin position="23"/>
        <end position="1542"/>
    </location>
</feature>
<feature type="domain" description="GGDEF" evidence="6">
    <location>
        <begin position="1009"/>
        <end position="1142"/>
    </location>
</feature>
<dbReference type="Proteomes" id="UP000077628">
    <property type="component" value="Unassembled WGS sequence"/>
</dbReference>
<accession>A0A177P1T3</accession>
<keyword evidence="8" id="KW-1185">Reference proteome</keyword>
<dbReference type="InterPro" id="IPR052155">
    <property type="entry name" value="Biofilm_reg_signaling"/>
</dbReference>
<evidence type="ECO:0000256" key="1">
    <source>
        <dbReference type="ARBA" id="ARBA00001946"/>
    </source>
</evidence>
<dbReference type="Pfam" id="PF00563">
    <property type="entry name" value="EAL"/>
    <property type="match status" value="1"/>
</dbReference>
<dbReference type="Gene3D" id="3.30.450.20">
    <property type="entry name" value="PAS domain"/>
    <property type="match status" value="3"/>
</dbReference>
<dbReference type="Pfam" id="PF08447">
    <property type="entry name" value="PAS_3"/>
    <property type="match status" value="1"/>
</dbReference>
<dbReference type="CDD" id="cd01949">
    <property type="entry name" value="GGDEF"/>
    <property type="match status" value="1"/>
</dbReference>
<dbReference type="PROSITE" id="PS50113">
    <property type="entry name" value="PAC"/>
    <property type="match status" value="2"/>
</dbReference>
<dbReference type="InterPro" id="IPR001633">
    <property type="entry name" value="EAL_dom"/>
</dbReference>
<dbReference type="Pfam" id="PF00497">
    <property type="entry name" value="SBP_bac_3"/>
    <property type="match status" value="1"/>
</dbReference>
<feature type="domain" description="PAC" evidence="4">
    <location>
        <begin position="803"/>
        <end position="855"/>
    </location>
</feature>
<dbReference type="InterPro" id="IPR013655">
    <property type="entry name" value="PAS_fold_3"/>
</dbReference>
<dbReference type="SUPFAM" id="SSF53850">
    <property type="entry name" value="Periplasmic binding protein-like II"/>
    <property type="match status" value="2"/>
</dbReference>
<dbReference type="Pfam" id="PF13426">
    <property type="entry name" value="PAS_9"/>
    <property type="match status" value="1"/>
</dbReference>
<dbReference type="PANTHER" id="PTHR44757">
    <property type="entry name" value="DIGUANYLATE CYCLASE DGCP"/>
    <property type="match status" value="1"/>
</dbReference>
<protein>
    <submittedName>
        <fullName evidence="7">Diguanylate cyclase</fullName>
    </submittedName>
</protein>
<dbReference type="PROSITE" id="PS50887">
    <property type="entry name" value="GGDEF"/>
    <property type="match status" value="1"/>
</dbReference>
<evidence type="ECO:0000259" key="3">
    <source>
        <dbReference type="PROSITE" id="PS50112"/>
    </source>
</evidence>
<dbReference type="InterPro" id="IPR035965">
    <property type="entry name" value="PAS-like_dom_sf"/>
</dbReference>
<dbReference type="Gene3D" id="2.10.70.100">
    <property type="match status" value="1"/>
</dbReference>
<dbReference type="OrthoDB" id="9813913at2"/>
<feature type="domain" description="EAL" evidence="5">
    <location>
        <begin position="1157"/>
        <end position="1412"/>
    </location>
</feature>
<dbReference type="SMART" id="SM00086">
    <property type="entry name" value="PAC"/>
    <property type="match status" value="2"/>
</dbReference>
<evidence type="ECO:0000259" key="4">
    <source>
        <dbReference type="PROSITE" id="PS50113"/>
    </source>
</evidence>
<dbReference type="SUPFAM" id="SSF141868">
    <property type="entry name" value="EAL domain-like"/>
    <property type="match status" value="1"/>
</dbReference>
<dbReference type="SUPFAM" id="SSF55785">
    <property type="entry name" value="PYP-like sensor domain (PAS domain)"/>
    <property type="match status" value="3"/>
</dbReference>
<dbReference type="InterPro" id="IPR000700">
    <property type="entry name" value="PAS-assoc_C"/>
</dbReference>
<dbReference type="Pfam" id="PF09084">
    <property type="entry name" value="NMT1"/>
    <property type="match status" value="1"/>
</dbReference>
<dbReference type="RefSeq" id="WP_064025528.1">
    <property type="nucleotide sequence ID" value="NZ_LUUK01000050.1"/>
</dbReference>
<proteinExistence type="predicted"/>
<dbReference type="Pfam" id="PF08448">
    <property type="entry name" value="PAS_4"/>
    <property type="match status" value="1"/>
</dbReference>
<dbReference type="NCBIfam" id="TIGR00229">
    <property type="entry name" value="sensory_box"/>
    <property type="match status" value="3"/>
</dbReference>
<evidence type="ECO:0000259" key="5">
    <source>
        <dbReference type="PROSITE" id="PS50883"/>
    </source>
</evidence>
<reference evidence="8" key="1">
    <citation type="submission" date="2016-03" db="EMBL/GenBank/DDBJ databases">
        <authorList>
            <person name="Heylen K."/>
            <person name="De Vos P."/>
            <person name="Vekeman B."/>
        </authorList>
    </citation>
    <scope>NUCLEOTIDE SEQUENCE [LARGE SCALE GENOMIC DNA]</scope>
    <source>
        <strain evidence="8">R-45383</strain>
    </source>
</reference>
<evidence type="ECO:0000313" key="8">
    <source>
        <dbReference type="Proteomes" id="UP000077628"/>
    </source>
</evidence>
<dbReference type="InterPro" id="IPR015168">
    <property type="entry name" value="SsuA/THI5"/>
</dbReference>
<dbReference type="SUPFAM" id="SSF55073">
    <property type="entry name" value="Nucleotide cyclase"/>
    <property type="match status" value="1"/>
</dbReference>
<dbReference type="SMART" id="SM00052">
    <property type="entry name" value="EAL"/>
    <property type="match status" value="1"/>
</dbReference>
<gene>
    <name evidence="7" type="ORF">A1355_20830</name>
</gene>
<dbReference type="SMART" id="SM00091">
    <property type="entry name" value="PAS"/>
    <property type="match status" value="2"/>
</dbReference>
<dbReference type="InterPro" id="IPR029787">
    <property type="entry name" value="Nucleotide_cyclase"/>
</dbReference>
<sequence length="1542" mass="173731">MIITRSRLAAVFVLLLPYLVAAADPPPENVVLQLKWFHQFQFAGYYAAVEQGYYAEEGLQVEVRERSPNQDYIRQVADGAADYGIGDSGIVADYANGKPIVALAAIFQHDALVLFSKQASGIISPYEMAGKRIMYDVVGENNAPVRALLSEANLNESHYVKVPESFDDADLIQDRVDVMSGYITDRPYTLQKAGISFNIINPQNYGVDFYGDLLFTSQTELARHPGRAERFRRASLKGWQYALDHPDEIIRLIRSKYRNDLSEAQLRFEATETRKLILPDKIPLGQIETGRLRRVAEIYASLNLAKPLNDAQLDGFVYGGGNQSSGPQLSAEERQWLQTHRQIRLGIDPNFAPYESIDAQGQYIGIAPDFLRLVSRLLNVEFVPVRDKTWHETLEMAQRGELDMIAAAVKTPEREHYLSFTQAYISTPTVIIAPESSGYIGSLQMLAGQRVAVEKGYFVQELLRRDHPTLQQLEASSVGEALNLVAEGKADVYIGDAASASHALGRAGLLNLRIAGQAGYLSESRMAVSKTNPELLSALEKALTTISHAEHDAIVNRWLGLKIEQGIRPETLFKWGLPAILTFALVGYWLYRLNREVKARKRSEAELALLYTNMSLGFALHQVIRDAAGKIVDYRYLDINPAFERMTGIARQEWLNKTVRQLLPDTHCPWIASFDDLETSGEPRHFENRVEEIGRWYAIDSYKADTDRFVVLVQDITERKQTELALTQSEERFRMSQIYGGIGIWEAELLTGRQFWSEIVTGSLGFPKTAQHSWGDFLAAVHVEDRPAVLAATRAHLETGAKYDVEYRIVDADGQKRWMRSVGQAERDSEGKPLRMRGIVHDISERKAAEEKQRLWARVFSDAHEGIVITDTEANIIDVNAAFTAITGYDRAEVLGLNPRLLKSDKQPDEFFTEMWQALTDSGHWQGEIWNRRKNGDCYAELLTISALRDDAGKIVHYIGLFSDITDTKRQQQALEVLAHYDVLTQLPNRALFGDRFAQAIAHSKRSECLLAVCYLDLDGFKQVNDGYGHEAGDQLLVQVAKRIRQNLREGDTVCRLGGDEFALLFENLQSVSQCEDTLKRIHQAVAEPFELAAGPVRIAASSGVTIYPLDREEPDLLLRHADHAMYQAKLAGRNCYRLYDELAELPERKSAPPNRLELALREIGAALEQGQFRLYYQPKANLASGEVVGAEALIRWQHPERGLLAPAEFLPIVEGHPLEIDISNWVIRSAFAELQRWQDTGLKLQISVNVSPRHLQWPRFVPELEQLLAAHPGISSRQLELEVLESSVLDDLISVGEVLKQCYHDLGIPCVLDDFGTGYSSLTHLRHLTISAVKIDQSFVRGMIDDPDDLSIVESVIALARAFKRDVVAEGVEDIEHGVFLIHLGCHLAQGFGIARPMPAAALADWIRDYRNYPAWTASARNPLHPGRVQLSLLKLQQQYWLRRLEAYLRAPADNGGYWPTLIQKKSHMNKWLERLELETSADRRLLGKLAQAQARQTLLAEQVLREHQQGRPALTGETYQRLLSANLDIIQLLEQLELYI</sequence>
<dbReference type="PANTHER" id="PTHR44757:SF2">
    <property type="entry name" value="BIOFILM ARCHITECTURE MAINTENANCE PROTEIN MBAA"/>
    <property type="match status" value="1"/>
</dbReference>
<dbReference type="STRING" id="702114.A1355_20830"/>
<dbReference type="CDD" id="cd01007">
    <property type="entry name" value="PBP2_BvgS_HisK_like"/>
    <property type="match status" value="1"/>
</dbReference>
<organism evidence="7 8">
    <name type="scientific">Methylomonas koyamae</name>
    <dbReference type="NCBI Taxonomy" id="702114"/>
    <lineage>
        <taxon>Bacteria</taxon>
        <taxon>Pseudomonadati</taxon>
        <taxon>Pseudomonadota</taxon>
        <taxon>Gammaproteobacteria</taxon>
        <taxon>Methylococcales</taxon>
        <taxon>Methylococcaceae</taxon>
        <taxon>Methylomonas</taxon>
    </lineage>
</organism>
<dbReference type="InterPro" id="IPR001638">
    <property type="entry name" value="Solute-binding_3/MltF_N"/>
</dbReference>
<feature type="domain" description="PAS" evidence="3">
    <location>
        <begin position="852"/>
        <end position="896"/>
    </location>
</feature>
<dbReference type="FunFam" id="3.30.70.270:FF:000001">
    <property type="entry name" value="Diguanylate cyclase domain protein"/>
    <property type="match status" value="1"/>
</dbReference>
<comment type="caution">
    <text evidence="7">The sequence shown here is derived from an EMBL/GenBank/DDBJ whole genome shotgun (WGS) entry which is preliminary data.</text>
</comment>
<dbReference type="SMART" id="SM00267">
    <property type="entry name" value="GGDEF"/>
    <property type="match status" value="1"/>
</dbReference>
<dbReference type="InterPro" id="IPR043128">
    <property type="entry name" value="Rev_trsase/Diguanyl_cyclase"/>
</dbReference>
<feature type="signal peptide" evidence="2">
    <location>
        <begin position="1"/>
        <end position="22"/>
    </location>
</feature>
<dbReference type="Gene3D" id="3.30.70.270">
    <property type="match status" value="1"/>
</dbReference>
<evidence type="ECO:0000313" key="7">
    <source>
        <dbReference type="EMBL" id="OAI24268.1"/>
    </source>
</evidence>
<feature type="domain" description="PAC" evidence="4">
    <location>
        <begin position="925"/>
        <end position="977"/>
    </location>
</feature>
<dbReference type="InterPro" id="IPR000014">
    <property type="entry name" value="PAS"/>
</dbReference>
<dbReference type="EMBL" id="LUUK01000050">
    <property type="protein sequence ID" value="OAI24268.1"/>
    <property type="molecule type" value="Genomic_DNA"/>
</dbReference>
<dbReference type="NCBIfam" id="TIGR00254">
    <property type="entry name" value="GGDEF"/>
    <property type="match status" value="1"/>
</dbReference>
<dbReference type="CDD" id="cd00130">
    <property type="entry name" value="PAS"/>
    <property type="match status" value="3"/>
</dbReference>
<dbReference type="InterPro" id="IPR013656">
    <property type="entry name" value="PAS_4"/>
</dbReference>
<dbReference type="CDD" id="cd01948">
    <property type="entry name" value="EAL"/>
    <property type="match status" value="1"/>
</dbReference>
<dbReference type="InterPro" id="IPR035919">
    <property type="entry name" value="EAL_sf"/>
</dbReference>
<dbReference type="InterPro" id="IPR000160">
    <property type="entry name" value="GGDEF_dom"/>
</dbReference>
<dbReference type="PROSITE" id="PS50883">
    <property type="entry name" value="EAL"/>
    <property type="match status" value="1"/>
</dbReference>
<evidence type="ECO:0000259" key="6">
    <source>
        <dbReference type="PROSITE" id="PS50887"/>
    </source>
</evidence>
<dbReference type="GO" id="GO:0003824">
    <property type="term" value="F:catalytic activity"/>
    <property type="evidence" value="ECO:0007669"/>
    <property type="project" value="UniProtKB-ARBA"/>
</dbReference>
<dbReference type="Pfam" id="PF00990">
    <property type="entry name" value="GGDEF"/>
    <property type="match status" value="1"/>
</dbReference>
<dbReference type="SMART" id="SM00062">
    <property type="entry name" value="PBPb"/>
    <property type="match status" value="1"/>
</dbReference>